<dbReference type="InterPro" id="IPR005790">
    <property type="entry name" value="DNA_polIII_delta"/>
</dbReference>
<evidence type="ECO:0000256" key="6">
    <source>
        <dbReference type="ARBA" id="ARBA00034754"/>
    </source>
</evidence>
<evidence type="ECO:0000256" key="3">
    <source>
        <dbReference type="ARBA" id="ARBA00022695"/>
    </source>
</evidence>
<dbReference type="Proteomes" id="UP001354971">
    <property type="component" value="Unassembled WGS sequence"/>
</dbReference>
<dbReference type="Gene3D" id="3.40.50.300">
    <property type="entry name" value="P-loop containing nucleotide triphosphate hydrolases"/>
    <property type="match status" value="1"/>
</dbReference>
<dbReference type="NCBIfam" id="TIGR01128">
    <property type="entry name" value="holA"/>
    <property type="match status" value="1"/>
</dbReference>
<comment type="caution">
    <text evidence="8">The sequence shown here is derived from an EMBL/GenBank/DDBJ whole genome shotgun (WGS) entry which is preliminary data.</text>
</comment>
<dbReference type="EMBL" id="JAZDRP010000007">
    <property type="protein sequence ID" value="MEE2526997.1"/>
    <property type="molecule type" value="Genomic_DNA"/>
</dbReference>
<evidence type="ECO:0000313" key="9">
    <source>
        <dbReference type="Proteomes" id="UP001354971"/>
    </source>
</evidence>
<dbReference type="EC" id="2.7.7.7" evidence="1"/>
<comment type="catalytic activity">
    <reaction evidence="7">
        <text>DNA(n) + a 2'-deoxyribonucleoside 5'-triphosphate = DNA(n+1) + diphosphate</text>
        <dbReference type="Rhea" id="RHEA:22508"/>
        <dbReference type="Rhea" id="RHEA-COMP:17339"/>
        <dbReference type="Rhea" id="RHEA-COMP:17340"/>
        <dbReference type="ChEBI" id="CHEBI:33019"/>
        <dbReference type="ChEBI" id="CHEBI:61560"/>
        <dbReference type="ChEBI" id="CHEBI:173112"/>
        <dbReference type="EC" id="2.7.7.7"/>
    </reaction>
</comment>
<dbReference type="PANTHER" id="PTHR34388">
    <property type="entry name" value="DNA POLYMERASE III SUBUNIT DELTA"/>
    <property type="match status" value="1"/>
</dbReference>
<gene>
    <name evidence="8" type="primary">holA</name>
    <name evidence="8" type="ORF">V0U79_11505</name>
</gene>
<evidence type="ECO:0000256" key="5">
    <source>
        <dbReference type="ARBA" id="ARBA00022932"/>
    </source>
</evidence>
<evidence type="ECO:0000313" key="8">
    <source>
        <dbReference type="EMBL" id="MEE2526997.1"/>
    </source>
</evidence>
<keyword evidence="9" id="KW-1185">Reference proteome</keyword>
<reference evidence="8 9" key="1">
    <citation type="submission" date="2024-01" db="EMBL/GenBank/DDBJ databases">
        <title>Hyphobacterium bacterium isolated from marine sediment.</title>
        <authorList>
            <person name="Zhao S."/>
        </authorList>
    </citation>
    <scope>NUCLEOTIDE SEQUENCE [LARGE SCALE GENOMIC DNA]</scope>
    <source>
        <strain evidence="9">HN65</strain>
    </source>
</reference>
<dbReference type="SUPFAM" id="SSF48019">
    <property type="entry name" value="post-AAA+ oligomerization domain-like"/>
    <property type="match status" value="1"/>
</dbReference>
<evidence type="ECO:0000256" key="1">
    <source>
        <dbReference type="ARBA" id="ARBA00012417"/>
    </source>
</evidence>
<dbReference type="GO" id="GO:0003887">
    <property type="term" value="F:DNA-directed DNA polymerase activity"/>
    <property type="evidence" value="ECO:0007669"/>
    <property type="project" value="UniProtKB-EC"/>
</dbReference>
<dbReference type="SUPFAM" id="SSF52540">
    <property type="entry name" value="P-loop containing nucleoside triphosphate hydrolases"/>
    <property type="match status" value="1"/>
</dbReference>
<keyword evidence="4" id="KW-0235">DNA replication</keyword>
<dbReference type="RefSeq" id="WP_330199661.1">
    <property type="nucleotide sequence ID" value="NZ_JAZDRP010000007.1"/>
</dbReference>
<comment type="similarity">
    <text evidence="6">Belongs to the DNA polymerase HolA subunit family.</text>
</comment>
<dbReference type="InterPro" id="IPR008921">
    <property type="entry name" value="DNA_pol3_clamp-load_cplx_C"/>
</dbReference>
<name>A0ABU7LSV2_9PROT</name>
<dbReference type="Gene3D" id="1.10.8.60">
    <property type="match status" value="1"/>
</dbReference>
<organism evidence="8 9">
    <name type="scientific">Hyphobacterium lacteum</name>
    <dbReference type="NCBI Taxonomy" id="3116575"/>
    <lineage>
        <taxon>Bacteria</taxon>
        <taxon>Pseudomonadati</taxon>
        <taxon>Pseudomonadota</taxon>
        <taxon>Alphaproteobacteria</taxon>
        <taxon>Maricaulales</taxon>
        <taxon>Maricaulaceae</taxon>
        <taxon>Hyphobacterium</taxon>
    </lineage>
</organism>
<dbReference type="InterPro" id="IPR027417">
    <property type="entry name" value="P-loop_NTPase"/>
</dbReference>
<evidence type="ECO:0000256" key="2">
    <source>
        <dbReference type="ARBA" id="ARBA00022679"/>
    </source>
</evidence>
<keyword evidence="5" id="KW-0239">DNA-directed DNA polymerase</keyword>
<proteinExistence type="inferred from homology"/>
<evidence type="ECO:0000256" key="4">
    <source>
        <dbReference type="ARBA" id="ARBA00022705"/>
    </source>
</evidence>
<evidence type="ECO:0000256" key="7">
    <source>
        <dbReference type="ARBA" id="ARBA00049244"/>
    </source>
</evidence>
<protein>
    <recommendedName>
        <fullName evidence="1">DNA-directed DNA polymerase</fullName>
        <ecNumber evidence="1">2.7.7.7</ecNumber>
    </recommendedName>
</protein>
<keyword evidence="3 8" id="KW-0548">Nucleotidyltransferase</keyword>
<dbReference type="PANTHER" id="PTHR34388:SF1">
    <property type="entry name" value="DNA POLYMERASE III SUBUNIT DELTA"/>
    <property type="match status" value="1"/>
</dbReference>
<sequence>MKATARDAAARIAQPDKSIKAWLIYGPDRGLVRERANALVKSLLADPDDPFAVTRLTDDDLKADPAALADGMAALSLMGGETLVRVQLTSEAGGAPVAAFLKDYEAGKAAAEAWMVVEAGDLKPAGKLRKTFEPAKGAIAIPCYAETGRNLADFVDEALAAEGLTISSDARAHLLPLIEGDRGVARSEVDKLILYKGPKETREADDDTISLADVEACATTGGEAALDRAVDSAMGGAVSHADDAWHRALAGGASGVSLVRSLQRRLDQLGEASVSGPDAALRLGAPRFGPAADAFRSQSSIWRGRTLDQARAAAFEAERQMKRSGAPADLIAGDLLLKLALRAQAMSGRR</sequence>
<keyword evidence="2 8" id="KW-0808">Transferase</keyword>
<accession>A0ABU7LSV2</accession>